<feature type="transmembrane region" description="Helical" evidence="1">
    <location>
        <begin position="6"/>
        <end position="28"/>
    </location>
</feature>
<keyword evidence="1" id="KW-0472">Membrane</keyword>
<keyword evidence="1" id="KW-1133">Transmembrane helix</keyword>
<dbReference type="EMBL" id="CAATHA010000005">
    <property type="protein sequence ID" value="VNP90264.1"/>
    <property type="molecule type" value="Genomic_DNA"/>
</dbReference>
<proteinExistence type="predicted"/>
<organism evidence="2">
    <name type="scientific">Streptococcus pneumoniae</name>
    <dbReference type="NCBI Taxonomy" id="1313"/>
    <lineage>
        <taxon>Bacteria</taxon>
        <taxon>Bacillati</taxon>
        <taxon>Bacillota</taxon>
        <taxon>Bacilli</taxon>
        <taxon>Lactobacillales</taxon>
        <taxon>Streptococcaceae</taxon>
        <taxon>Streptococcus</taxon>
    </lineage>
</organism>
<sequence>MIDWLLLILILEEDFVSIIYYFKFIYFVQDLFFETGEIEILDLYGLYHIWGKCSIWYSMVIKRTDFNYFPLMRMETITKRIRLRFVYLFLCVFVILKIFGKFYTFGKSSLECFPNQNLCFDGNLCQLAPVNLALVNMKEERSHTE</sequence>
<name>A0A4J1Y8G3_STREE</name>
<dbReference type="AlphaFoldDB" id="A0A4J1Y8G3"/>
<keyword evidence="1" id="KW-0812">Transmembrane</keyword>
<feature type="transmembrane region" description="Helical" evidence="1">
    <location>
        <begin position="81"/>
        <end position="99"/>
    </location>
</feature>
<protein>
    <submittedName>
        <fullName evidence="2">Uncharacterized protein</fullName>
    </submittedName>
</protein>
<gene>
    <name evidence="2" type="ORF">SAMEA3172910_00761</name>
    <name evidence="3" type="ORF">SAMEA3206932_01068</name>
</gene>
<reference evidence="2" key="1">
    <citation type="submission" date="2019-04" db="EMBL/GenBank/DDBJ databases">
        <authorList>
            <consortium name="Pathogen Informatics"/>
        </authorList>
    </citation>
    <scope>NUCLEOTIDE SEQUENCE</scope>
    <source>
        <strain evidence="2">GPSC51</strain>
    </source>
</reference>
<evidence type="ECO:0000313" key="3">
    <source>
        <dbReference type="EMBL" id="VNQ85622.1"/>
    </source>
</evidence>
<evidence type="ECO:0000313" key="2">
    <source>
        <dbReference type="EMBL" id="VNP90264.1"/>
    </source>
</evidence>
<dbReference type="EMBL" id="CAATIS010000006">
    <property type="protein sequence ID" value="VNQ85622.1"/>
    <property type="molecule type" value="Genomic_DNA"/>
</dbReference>
<evidence type="ECO:0000256" key="1">
    <source>
        <dbReference type="SAM" id="Phobius"/>
    </source>
</evidence>
<accession>A0A4J1Y8G3</accession>